<dbReference type="PANTHER" id="PTHR32552:SF68">
    <property type="entry name" value="FERRICHROME OUTER MEMBRANE TRANSPORTER_PHAGE RECEPTOR"/>
    <property type="match status" value="1"/>
</dbReference>
<evidence type="ECO:0000256" key="3">
    <source>
        <dbReference type="ARBA" id="ARBA00022452"/>
    </source>
</evidence>
<evidence type="ECO:0000256" key="2">
    <source>
        <dbReference type="ARBA" id="ARBA00022448"/>
    </source>
</evidence>
<keyword evidence="7" id="KW-0408">Iron</keyword>
<dbReference type="Pfam" id="PF13620">
    <property type="entry name" value="CarboxypepD_reg"/>
    <property type="match status" value="1"/>
</dbReference>
<dbReference type="InterPro" id="IPR036942">
    <property type="entry name" value="Beta-barrel_TonB_sf"/>
</dbReference>
<keyword evidence="8" id="KW-0406">Ion transport</keyword>
<accession>A0ABY6CMT3</accession>
<dbReference type="InterPro" id="IPR008969">
    <property type="entry name" value="CarboxyPept-like_regulatory"/>
</dbReference>
<evidence type="ECO:0000256" key="1">
    <source>
        <dbReference type="ARBA" id="ARBA00004571"/>
    </source>
</evidence>
<keyword evidence="16" id="KW-0675">Receptor</keyword>
<sequence length="835" mass="93709">MKLKFVLTISIIILFYRHSNGQAIITGKVVDMSQNTIPGATVSVKSQDNQQGVITSSTGEFEIDLVKAGVYQLEVRFIGFKTYINRYEFAEDKTYDLGDILLTEHSQELQTVEVIGRMQQDYNSDYSFSATKTSIKNKDLPQSLSTITKELISDRQAFRLADAVKIVSGVSPSSVYNQYNIRGISQNEEGQIVNGMRTRQYYFLQPITSNIERVEVLKGPASVTFSSVDPGGSINMVTKKPLIEDRKEVSMSAGSFSTIRGTVDFTGPLNESKTLLYRLNAAMQEGQSYRDLVENNALLFSPSISYIPNDQTAVNVEMIYSNNDGTLDRGQPIFGATAGTTDLNSTPIGLNLGATNDYFKSKQLIITTSLAHKFTDHLSFNATYMKQTWTEDLQEHRTTNGFAVDINNQPITSMAAMRYVQRQQFWNVDNFNSYFNIDFKTGSISNKLLVGYDLSRWHKTKGGGQNSARGYLLNDGTVTNAFDPDNAANYQTETVNGVIMPKPNVEHFDLNNPNYTIKNVEDYVINSRIAVPSALTTTHAIYIQEQLKIGKFAALLSLRQEWFEDITNFDAPNEASFTNTALIPRVGITYEVTKNINAYATYLQGYQPQSNTVSLMPSTSAFFWDPNSPARFEPLISDLKEIGAKGSFLNNSITMTVSVYEINQKNILMNANLPCYPDSLVQRGADRSRGFEWELAGYISPNWQVNASYSYIDARIVEDQDNSLNGERKENTPTNSANLWTRYNFSPNSPLKSLGLGLGVQYSGDKIPWFTRDFTVPSYTIMDMALYYNPTKTNMQLALNVNNVLDTTYWIGAQNYLRLFPGAPRNFMLTATYNF</sequence>
<dbReference type="InterPro" id="IPR012910">
    <property type="entry name" value="Plug_dom"/>
</dbReference>
<dbReference type="RefSeq" id="WP_262308234.1">
    <property type="nucleotide sequence ID" value="NZ_CP106679.1"/>
</dbReference>
<evidence type="ECO:0000259" key="14">
    <source>
        <dbReference type="Pfam" id="PF00593"/>
    </source>
</evidence>
<keyword evidence="9 13" id="KW-0798">TonB box</keyword>
<dbReference type="Pfam" id="PF07715">
    <property type="entry name" value="Plug"/>
    <property type="match status" value="1"/>
</dbReference>
<feature type="domain" description="TonB-dependent receptor plug" evidence="15">
    <location>
        <begin position="137"/>
        <end position="232"/>
    </location>
</feature>
<evidence type="ECO:0000313" key="17">
    <source>
        <dbReference type="Proteomes" id="UP001065174"/>
    </source>
</evidence>
<evidence type="ECO:0000256" key="5">
    <source>
        <dbReference type="ARBA" id="ARBA00022692"/>
    </source>
</evidence>
<evidence type="ECO:0000313" key="16">
    <source>
        <dbReference type="EMBL" id="UXP30788.1"/>
    </source>
</evidence>
<name>A0ABY6CMT3_9BACT</name>
<evidence type="ECO:0000259" key="15">
    <source>
        <dbReference type="Pfam" id="PF07715"/>
    </source>
</evidence>
<dbReference type="InterPro" id="IPR039426">
    <property type="entry name" value="TonB-dep_rcpt-like"/>
</dbReference>
<keyword evidence="3 12" id="KW-1134">Transmembrane beta strand</keyword>
<dbReference type="CDD" id="cd01347">
    <property type="entry name" value="ligand_gated_channel"/>
    <property type="match status" value="1"/>
</dbReference>
<dbReference type="Proteomes" id="UP001065174">
    <property type="component" value="Chromosome"/>
</dbReference>
<dbReference type="SUPFAM" id="SSF56935">
    <property type="entry name" value="Porins"/>
    <property type="match status" value="1"/>
</dbReference>
<keyword evidence="11 12" id="KW-0998">Cell outer membrane</keyword>
<dbReference type="Pfam" id="PF00593">
    <property type="entry name" value="TonB_dep_Rec_b-barrel"/>
    <property type="match status" value="1"/>
</dbReference>
<evidence type="ECO:0000256" key="13">
    <source>
        <dbReference type="RuleBase" id="RU003357"/>
    </source>
</evidence>
<keyword evidence="17" id="KW-1185">Reference proteome</keyword>
<evidence type="ECO:0000256" key="8">
    <source>
        <dbReference type="ARBA" id="ARBA00023065"/>
    </source>
</evidence>
<protein>
    <submittedName>
        <fullName evidence="16">TonB-dependent receptor</fullName>
    </submittedName>
</protein>
<comment type="subcellular location">
    <subcellularLocation>
        <location evidence="1 12">Cell outer membrane</location>
        <topology evidence="1 12">Multi-pass membrane protein</topology>
    </subcellularLocation>
</comment>
<dbReference type="InterPro" id="IPR037066">
    <property type="entry name" value="Plug_dom_sf"/>
</dbReference>
<dbReference type="SUPFAM" id="SSF49464">
    <property type="entry name" value="Carboxypeptidase regulatory domain-like"/>
    <property type="match status" value="1"/>
</dbReference>
<keyword evidence="10 12" id="KW-0472">Membrane</keyword>
<dbReference type="InterPro" id="IPR000531">
    <property type="entry name" value="Beta-barrel_TonB"/>
</dbReference>
<dbReference type="Gene3D" id="2.170.130.10">
    <property type="entry name" value="TonB-dependent receptor, plug domain"/>
    <property type="match status" value="1"/>
</dbReference>
<comment type="similarity">
    <text evidence="12 13">Belongs to the TonB-dependent receptor family.</text>
</comment>
<reference evidence="16" key="1">
    <citation type="submission" date="2022-09" db="EMBL/GenBank/DDBJ databases">
        <title>Comparative genomics and taxonomic characterization of three novel marine species of genus Reichenbachiella exhibiting antioxidant and polysaccharide degradation activities.</title>
        <authorList>
            <person name="Muhammad N."/>
            <person name="Lee Y.-J."/>
            <person name="Ko J."/>
            <person name="Kim S.-G."/>
        </authorList>
    </citation>
    <scope>NUCLEOTIDE SEQUENCE</scope>
    <source>
        <strain evidence="16">BKB1-1</strain>
    </source>
</reference>
<keyword evidence="5 12" id="KW-0812">Transmembrane</keyword>
<proteinExistence type="inferred from homology"/>
<dbReference type="EMBL" id="CP106679">
    <property type="protein sequence ID" value="UXP30788.1"/>
    <property type="molecule type" value="Genomic_DNA"/>
</dbReference>
<evidence type="ECO:0000256" key="4">
    <source>
        <dbReference type="ARBA" id="ARBA00022496"/>
    </source>
</evidence>
<feature type="domain" description="TonB-dependent receptor-like beta-barrel" evidence="14">
    <location>
        <begin position="309"/>
        <end position="804"/>
    </location>
</feature>
<evidence type="ECO:0000256" key="9">
    <source>
        <dbReference type="ARBA" id="ARBA00023077"/>
    </source>
</evidence>
<organism evidence="16 17">
    <name type="scientific">Reichenbachiella agarivorans</name>
    <dbReference type="NCBI Taxonomy" id="2979464"/>
    <lineage>
        <taxon>Bacteria</taxon>
        <taxon>Pseudomonadati</taxon>
        <taxon>Bacteroidota</taxon>
        <taxon>Cytophagia</taxon>
        <taxon>Cytophagales</taxon>
        <taxon>Reichenbachiellaceae</taxon>
        <taxon>Reichenbachiella</taxon>
    </lineage>
</organism>
<keyword evidence="4" id="KW-0410">Iron transport</keyword>
<evidence type="ECO:0000256" key="6">
    <source>
        <dbReference type="ARBA" id="ARBA00022729"/>
    </source>
</evidence>
<dbReference type="Gene3D" id="2.40.170.20">
    <property type="entry name" value="TonB-dependent receptor, beta-barrel domain"/>
    <property type="match status" value="1"/>
</dbReference>
<evidence type="ECO:0000256" key="7">
    <source>
        <dbReference type="ARBA" id="ARBA00023004"/>
    </source>
</evidence>
<dbReference type="PROSITE" id="PS52016">
    <property type="entry name" value="TONB_DEPENDENT_REC_3"/>
    <property type="match status" value="1"/>
</dbReference>
<evidence type="ECO:0000256" key="10">
    <source>
        <dbReference type="ARBA" id="ARBA00023136"/>
    </source>
</evidence>
<gene>
    <name evidence="16" type="ORF">N6H18_10530</name>
</gene>
<evidence type="ECO:0000256" key="12">
    <source>
        <dbReference type="PROSITE-ProRule" id="PRU01360"/>
    </source>
</evidence>
<dbReference type="Gene3D" id="2.60.40.1120">
    <property type="entry name" value="Carboxypeptidase-like, regulatory domain"/>
    <property type="match status" value="1"/>
</dbReference>
<keyword evidence="6" id="KW-0732">Signal</keyword>
<evidence type="ECO:0000256" key="11">
    <source>
        <dbReference type="ARBA" id="ARBA00023237"/>
    </source>
</evidence>
<dbReference type="PANTHER" id="PTHR32552">
    <property type="entry name" value="FERRICHROME IRON RECEPTOR-RELATED"/>
    <property type="match status" value="1"/>
</dbReference>
<keyword evidence="2 12" id="KW-0813">Transport</keyword>